<dbReference type="PANTHER" id="PTHR43581:SF4">
    <property type="entry name" value="ATP_GTP PHOSPHATASE"/>
    <property type="match status" value="1"/>
</dbReference>
<name>A0A179BPH3_ACIFR</name>
<dbReference type="InterPro" id="IPR027417">
    <property type="entry name" value="P-loop_NTPase"/>
</dbReference>
<dbReference type="SUPFAM" id="SSF52540">
    <property type="entry name" value="P-loop containing nucleoside triphosphate hydrolases"/>
    <property type="match status" value="1"/>
</dbReference>
<evidence type="ECO:0000313" key="3">
    <source>
        <dbReference type="EMBL" id="OAP92884.1"/>
    </source>
</evidence>
<dbReference type="AlphaFoldDB" id="A0A179BPH3"/>
<protein>
    <recommendedName>
        <fullName evidence="2">Endonuclease GajA/Old nuclease/RecF-like AAA domain-containing protein</fullName>
    </recommendedName>
</protein>
<organism evidence="3 4">
    <name type="scientific">Acidithiobacillus ferrooxidans</name>
    <name type="common">Thiobacillus ferrooxidans</name>
    <dbReference type="NCBI Taxonomy" id="920"/>
    <lineage>
        <taxon>Bacteria</taxon>
        <taxon>Pseudomonadati</taxon>
        <taxon>Pseudomonadota</taxon>
        <taxon>Acidithiobacillia</taxon>
        <taxon>Acidithiobacillales</taxon>
        <taxon>Acidithiobacillaceae</taxon>
        <taxon>Acidithiobacillus</taxon>
    </lineage>
</organism>
<keyword evidence="4" id="KW-1185">Reference proteome</keyword>
<evidence type="ECO:0000256" key="1">
    <source>
        <dbReference type="SAM" id="MobiDB-lite"/>
    </source>
</evidence>
<dbReference type="Pfam" id="PF13175">
    <property type="entry name" value="AAA_15"/>
    <property type="match status" value="1"/>
</dbReference>
<dbReference type="GO" id="GO:0005524">
    <property type="term" value="F:ATP binding"/>
    <property type="evidence" value="ECO:0007669"/>
    <property type="project" value="InterPro"/>
</dbReference>
<evidence type="ECO:0000259" key="2">
    <source>
        <dbReference type="Pfam" id="PF13175"/>
    </source>
</evidence>
<dbReference type="GO" id="GO:0016887">
    <property type="term" value="F:ATP hydrolysis activity"/>
    <property type="evidence" value="ECO:0007669"/>
    <property type="project" value="InterPro"/>
</dbReference>
<reference evidence="3 4" key="1">
    <citation type="submission" date="2016-04" db="EMBL/GenBank/DDBJ databases">
        <title>Acidithiobacillus ferrooxidans genome sequencing and assembly.</title>
        <authorList>
            <person name="Zhou Z."/>
        </authorList>
    </citation>
    <scope>NUCLEOTIDE SEQUENCE [LARGE SCALE GENOMIC DNA]</scope>
    <source>
        <strain evidence="3 4">BY0502</strain>
    </source>
</reference>
<feature type="region of interest" description="Disordered" evidence="1">
    <location>
        <begin position="217"/>
        <end position="237"/>
    </location>
</feature>
<evidence type="ECO:0000313" key="4">
    <source>
        <dbReference type="Proteomes" id="UP000078302"/>
    </source>
</evidence>
<dbReference type="RefSeq" id="WP_064218166.1">
    <property type="nucleotide sequence ID" value="NZ_LVXZ01000024.1"/>
</dbReference>
<dbReference type="PANTHER" id="PTHR43581">
    <property type="entry name" value="ATP/GTP PHOSPHATASE"/>
    <property type="match status" value="1"/>
</dbReference>
<feature type="compositionally biased region" description="Polar residues" evidence="1">
    <location>
        <begin position="223"/>
        <end position="237"/>
    </location>
</feature>
<sequence length="685" mass="76918">MHLQSLKVVNFRALKNIEVEFENQVNVIVGPNAIGKSTILEAIRLVKAMLSPRTPNESNQALFALGAASPHVPNRLRMSAIAQDDEEATIISCRYKFSEEEVTWLKTSTPQIARNIVQARMGQAFAFPGALIAFLSSPQGRMELGKAETEINDEWVRIDAAYQQVTIELTITPGTGPASTGSQIGPTLLSVLEARNAPSQTIFSYFPADRSLPSGEQAVQLGSADSSQQLESHNSQPQLKYSRLKNTIFSAVVTSNQDRESLYTEFHRIFSGILKGRHIQEVGINEIGLLSITVEDEAGRRFDLDSLSSGEKGLVLTFLLIERTLVDGGLILLDEPELHLNPAVCKDLLPFIVDQYASRKNLQLIICSHSPEILAGAFDREECSLYNLMSGSMITKVRRQDREVVSSALRKLGTSEIEELLYRGIIFVEGPDDIMILEAGFEDILRRLKLKDLGGRLEVERQIELLQSDESTGGEAALRCFIFDRDDAPSSLKSTKTVRVLQWPRRCLENYLLDINVIADLLMDKDVVNNPLKNMGEVTDLLKSLAFAQLTEKAAREEYIRLNFGDVGFRANEIKGKSLYEITNILFGRLNSMKRQMDSVFEGDWKKSFENSCTNREEELRGIWEATWLEDCDGKRLFQDISSSVTLRMSVKNFKKRVIERMRMAQSENWRSVKSLLSELTSTSM</sequence>
<dbReference type="OrthoDB" id="5289054at2"/>
<proteinExistence type="predicted"/>
<dbReference type="EMBL" id="LVXZ01000024">
    <property type="protein sequence ID" value="OAP92884.1"/>
    <property type="molecule type" value="Genomic_DNA"/>
</dbReference>
<dbReference type="Proteomes" id="UP000078302">
    <property type="component" value="Unassembled WGS sequence"/>
</dbReference>
<dbReference type="Gene3D" id="3.40.50.300">
    <property type="entry name" value="P-loop containing nucleotide triphosphate hydrolases"/>
    <property type="match status" value="2"/>
</dbReference>
<accession>A0A179BPH3</accession>
<gene>
    <name evidence="3" type="ORF">A4H96_02700</name>
</gene>
<dbReference type="InterPro" id="IPR051396">
    <property type="entry name" value="Bact_Antivir_Def_Nuclease"/>
</dbReference>
<comment type="caution">
    <text evidence="3">The sequence shown here is derived from an EMBL/GenBank/DDBJ whole genome shotgun (WGS) entry which is preliminary data.</text>
</comment>
<feature type="domain" description="Endonuclease GajA/Old nuclease/RecF-like AAA" evidence="2">
    <location>
        <begin position="1"/>
        <end position="373"/>
    </location>
</feature>
<dbReference type="InterPro" id="IPR041685">
    <property type="entry name" value="AAA_GajA/Old/RecF-like"/>
</dbReference>